<evidence type="ECO:0000313" key="1">
    <source>
        <dbReference type="EMBL" id="KAF9509427.1"/>
    </source>
</evidence>
<evidence type="ECO:0000313" key="2">
    <source>
        <dbReference type="Proteomes" id="UP000886523"/>
    </source>
</evidence>
<dbReference type="OrthoDB" id="3259165at2759"/>
<dbReference type="EMBL" id="MU129035">
    <property type="protein sequence ID" value="KAF9509427.1"/>
    <property type="molecule type" value="Genomic_DNA"/>
</dbReference>
<dbReference type="Proteomes" id="UP000886523">
    <property type="component" value="Unassembled WGS sequence"/>
</dbReference>
<feature type="non-terminal residue" evidence="1">
    <location>
        <position position="1"/>
    </location>
</feature>
<gene>
    <name evidence="1" type="ORF">BS47DRAFT_1301455</name>
</gene>
<protein>
    <submittedName>
        <fullName evidence="1">Uncharacterized protein</fullName>
    </submittedName>
</protein>
<accession>A0A9P6AP85</accession>
<dbReference type="AlphaFoldDB" id="A0A9P6AP85"/>
<sequence length="105" mass="11897">KAHAQTADAIKWRSPGIKKLARRYNEICARLKDLKQQLTVHSLKQIPKELDIDRLFNVDLDESIWEDAGLDLDEGDVPPAWLADDATREGIKAVQLFDCTGEEIL</sequence>
<organism evidence="1 2">
    <name type="scientific">Hydnum rufescens UP504</name>
    <dbReference type="NCBI Taxonomy" id="1448309"/>
    <lineage>
        <taxon>Eukaryota</taxon>
        <taxon>Fungi</taxon>
        <taxon>Dikarya</taxon>
        <taxon>Basidiomycota</taxon>
        <taxon>Agaricomycotina</taxon>
        <taxon>Agaricomycetes</taxon>
        <taxon>Cantharellales</taxon>
        <taxon>Hydnaceae</taxon>
        <taxon>Hydnum</taxon>
    </lineage>
</organism>
<comment type="caution">
    <text evidence="1">The sequence shown here is derived from an EMBL/GenBank/DDBJ whole genome shotgun (WGS) entry which is preliminary data.</text>
</comment>
<reference evidence="1" key="1">
    <citation type="journal article" date="2020" name="Nat. Commun.">
        <title>Large-scale genome sequencing of mycorrhizal fungi provides insights into the early evolution of symbiotic traits.</title>
        <authorList>
            <person name="Miyauchi S."/>
            <person name="Kiss E."/>
            <person name="Kuo A."/>
            <person name="Drula E."/>
            <person name="Kohler A."/>
            <person name="Sanchez-Garcia M."/>
            <person name="Morin E."/>
            <person name="Andreopoulos B."/>
            <person name="Barry K.W."/>
            <person name="Bonito G."/>
            <person name="Buee M."/>
            <person name="Carver A."/>
            <person name="Chen C."/>
            <person name="Cichocki N."/>
            <person name="Clum A."/>
            <person name="Culley D."/>
            <person name="Crous P.W."/>
            <person name="Fauchery L."/>
            <person name="Girlanda M."/>
            <person name="Hayes R.D."/>
            <person name="Keri Z."/>
            <person name="LaButti K."/>
            <person name="Lipzen A."/>
            <person name="Lombard V."/>
            <person name="Magnuson J."/>
            <person name="Maillard F."/>
            <person name="Murat C."/>
            <person name="Nolan M."/>
            <person name="Ohm R.A."/>
            <person name="Pangilinan J."/>
            <person name="Pereira M.F."/>
            <person name="Perotto S."/>
            <person name="Peter M."/>
            <person name="Pfister S."/>
            <person name="Riley R."/>
            <person name="Sitrit Y."/>
            <person name="Stielow J.B."/>
            <person name="Szollosi G."/>
            <person name="Zifcakova L."/>
            <person name="Stursova M."/>
            <person name="Spatafora J.W."/>
            <person name="Tedersoo L."/>
            <person name="Vaario L.M."/>
            <person name="Yamada A."/>
            <person name="Yan M."/>
            <person name="Wang P."/>
            <person name="Xu J."/>
            <person name="Bruns T."/>
            <person name="Baldrian P."/>
            <person name="Vilgalys R."/>
            <person name="Dunand C."/>
            <person name="Henrissat B."/>
            <person name="Grigoriev I.V."/>
            <person name="Hibbett D."/>
            <person name="Nagy L.G."/>
            <person name="Martin F.M."/>
        </authorList>
    </citation>
    <scope>NUCLEOTIDE SEQUENCE</scope>
    <source>
        <strain evidence="1">UP504</strain>
    </source>
</reference>
<keyword evidence="2" id="KW-1185">Reference proteome</keyword>
<name>A0A9P6AP85_9AGAM</name>
<proteinExistence type="predicted"/>